<proteinExistence type="predicted"/>
<dbReference type="Proteomes" id="UP001634394">
    <property type="component" value="Unassembled WGS sequence"/>
</dbReference>
<reference evidence="1 2" key="1">
    <citation type="submission" date="2024-11" db="EMBL/GenBank/DDBJ databases">
        <title>Chromosome-level genome assembly of the freshwater bivalve Anodonta woodiana.</title>
        <authorList>
            <person name="Chen X."/>
        </authorList>
    </citation>
    <scope>NUCLEOTIDE SEQUENCE [LARGE SCALE GENOMIC DNA]</scope>
    <source>
        <strain evidence="1">MN2024</strain>
        <tissue evidence="1">Gills</tissue>
    </source>
</reference>
<dbReference type="AlphaFoldDB" id="A0ABD3V931"/>
<name>A0ABD3V931_SINWO</name>
<keyword evidence="2" id="KW-1185">Reference proteome</keyword>
<sequence length="870" mass="100113">MSSVEAMETEQFICSVFSLPKLCYSRFNKSRKEFLSVGQRFLVTLEKFHKLIKTEGTEDLQELKNCIKNLEDAEAVQVTIFGEFHDEISSRNLVTARNDKYLKMDCVPSRIQRNEWMAKSAQHTGDDGKPIVHIYMVYVHKKDNLQELAINIQNDKELFDLPTIKNLLFLVGLDPSIERKDPSIYTFEMFLRSIFHDTNTVEERPGKDFQVIFVSSLFEDLISSEGKLPMMIQQHLEWQVIQPLLKIRDLIEVNFRTYRKNSEEALQGPDVVYEFLKQRFLEMFKNDPRCIISMLFDKLCFREGMVDCEKMTHVLLEVLAQVLQYLMVEVLAKVYGIKDYRLHQMLEEMVFQKECINIIKDSFRDSLLKSLPPDLFHYECKVLQEEEERKKICELFSKTDHESFLKELEKVADNDLKKLANRVHEELQKRVMAIERNLAVQHKLRFETESILKETIAAHYISNLLPSSSCLSEGLKGDLLRTKDVTGVAMVFGELHIHVIDCSEEQKKVISEEQKKVIAEEQSQVFSEEQKKVISEEQKKVISKEKNKVISEEQKRVILEGIKKTIAKHKYWHTYKIGFITKKPDYYHSVGIGLISHKFLRRGTLGGFMTDLDNNLYCLTCAHVIPEGNVDVYIENNGQTMIGQSVNVEIPPGVPPDVPPLSVDAVDITAVKVKPDQIPRCNPFFKTPDDSYGPCQMLPALDYSFGEHHHVYKWGARTNLTYGTLHTGYYNNSLFKGGVLDKYTYILVEPLPVDDGPLTDDDKPLLVDDESFPVDDTSSRYFAKPGDSGAIICAEGEGSCVQTIAVVQGGEMHVKETISSINYSIGFYLWCALDKLMMRSNLDLCAVHFDEAKLQQCLRNRLHIANNYYP</sequence>
<evidence type="ECO:0000313" key="2">
    <source>
        <dbReference type="Proteomes" id="UP001634394"/>
    </source>
</evidence>
<gene>
    <name evidence="1" type="ORF">ACJMK2_011779</name>
</gene>
<evidence type="ECO:0000313" key="1">
    <source>
        <dbReference type="EMBL" id="KAL3857083.1"/>
    </source>
</evidence>
<dbReference type="InterPro" id="IPR009003">
    <property type="entry name" value="Peptidase_S1_PA"/>
</dbReference>
<accession>A0ABD3V931</accession>
<protein>
    <submittedName>
        <fullName evidence="1">Uncharacterized protein</fullName>
    </submittedName>
</protein>
<dbReference type="SUPFAM" id="SSF50494">
    <property type="entry name" value="Trypsin-like serine proteases"/>
    <property type="match status" value="1"/>
</dbReference>
<comment type="caution">
    <text evidence="1">The sequence shown here is derived from an EMBL/GenBank/DDBJ whole genome shotgun (WGS) entry which is preliminary data.</text>
</comment>
<organism evidence="1 2">
    <name type="scientific">Sinanodonta woodiana</name>
    <name type="common">Chinese pond mussel</name>
    <name type="synonym">Anodonta woodiana</name>
    <dbReference type="NCBI Taxonomy" id="1069815"/>
    <lineage>
        <taxon>Eukaryota</taxon>
        <taxon>Metazoa</taxon>
        <taxon>Spiralia</taxon>
        <taxon>Lophotrochozoa</taxon>
        <taxon>Mollusca</taxon>
        <taxon>Bivalvia</taxon>
        <taxon>Autobranchia</taxon>
        <taxon>Heteroconchia</taxon>
        <taxon>Palaeoheterodonta</taxon>
        <taxon>Unionida</taxon>
        <taxon>Unionoidea</taxon>
        <taxon>Unionidae</taxon>
        <taxon>Unioninae</taxon>
        <taxon>Sinanodonta</taxon>
    </lineage>
</organism>
<dbReference type="EMBL" id="JBJQND010000013">
    <property type="protein sequence ID" value="KAL3857083.1"/>
    <property type="molecule type" value="Genomic_DNA"/>
</dbReference>